<dbReference type="InterPro" id="IPR052016">
    <property type="entry name" value="Bact_Sigma-Reg"/>
</dbReference>
<dbReference type="Pfam" id="PF00672">
    <property type="entry name" value="HAMP"/>
    <property type="match status" value="1"/>
</dbReference>
<sequence>MAAFGLRGKSLLALLLAGMLALLPAGLIGWSLLSSIHEHFGEAYARNATLLSREKIRTPISRELALSLRLANSEVTLQWLKDPQDAAKKDLFFREAERYRQDFRDHAYFIVMLSSLEYYFNGNEEPVSMQPHYTLNRETAADSWFFSTLRDTDNFNINVDSNPELNTTKVWLNMVVKDDSGEVLALAGSGLDLSSFIRDFIASDEQGVTPMILDADGAIQAHQNSNLIALNSGANADARAGSNLLDMLGSESEKQMVIQAMQAVKANPDDVRIQPITLDGNAQLLALSYIPELNWFVANAVDLNSAQVIDRTWLTPVLIGLGALLIMLILLFAFAIERLLLSPLRQLRLSAQAIAAGRYDVAMPRTRNDEIGELSDAFDTMAKKVRSHTHELEERVQERTRDLEELNQSMHAARKKIEDSIDYASLIQRSILPSRDLVNELGQHHTVLWRPRDVVGGDFYVFRSDNQQCLFGVVDCAGHGVPGALMTMLAHAALDQAINDCGMANPAAILERTDQIVRNMLSDSAEYKSIATNMDVGLAFVDLSQRRVVFSGAKMALYYSDGRSVEHVAGAKRALVDKRIGDYRNTEVALDAERTFYLCTDGFLDQAGGEQGFGFGNSRFAEMLCQHAKLPLQQQSAAFSDTLAAYQGDYPQRDDITMLCFRFD</sequence>
<evidence type="ECO:0000313" key="6">
    <source>
        <dbReference type="Proteomes" id="UP000275199"/>
    </source>
</evidence>
<protein>
    <submittedName>
        <fullName evidence="5">HAMP domain-containing protein</fullName>
    </submittedName>
</protein>
<dbReference type="EMBL" id="RKKU01000002">
    <property type="protein sequence ID" value="ROZ87926.1"/>
    <property type="molecule type" value="Genomic_DNA"/>
</dbReference>
<dbReference type="NCBIfam" id="NF038263">
    <property type="entry name" value="prot_phos_SiaA"/>
    <property type="match status" value="1"/>
</dbReference>
<dbReference type="InterPro" id="IPR003660">
    <property type="entry name" value="HAMP_dom"/>
</dbReference>
<name>A0ABX9XP32_9PSED</name>
<keyword evidence="3" id="KW-0472">Membrane</keyword>
<feature type="coiled-coil region" evidence="2">
    <location>
        <begin position="389"/>
        <end position="416"/>
    </location>
</feature>
<accession>A0ABX9XP32</accession>
<dbReference type="Gene3D" id="6.10.340.10">
    <property type="match status" value="1"/>
</dbReference>
<evidence type="ECO:0000259" key="4">
    <source>
        <dbReference type="PROSITE" id="PS50885"/>
    </source>
</evidence>
<keyword evidence="6" id="KW-1185">Reference proteome</keyword>
<feature type="transmembrane region" description="Helical" evidence="3">
    <location>
        <begin position="313"/>
        <end position="336"/>
    </location>
</feature>
<dbReference type="SMART" id="SM00304">
    <property type="entry name" value="HAMP"/>
    <property type="match status" value="1"/>
</dbReference>
<keyword evidence="1" id="KW-0378">Hydrolase</keyword>
<evidence type="ECO:0000256" key="3">
    <source>
        <dbReference type="SAM" id="Phobius"/>
    </source>
</evidence>
<dbReference type="Gene3D" id="3.60.40.10">
    <property type="entry name" value="PPM-type phosphatase domain"/>
    <property type="match status" value="1"/>
</dbReference>
<gene>
    <name evidence="5" type="ORF">EF096_03420</name>
</gene>
<comment type="caution">
    <text evidence="5">The sequence shown here is derived from an EMBL/GenBank/DDBJ whole genome shotgun (WGS) entry which is preliminary data.</text>
</comment>
<proteinExistence type="predicted"/>
<evidence type="ECO:0000256" key="2">
    <source>
        <dbReference type="SAM" id="Coils"/>
    </source>
</evidence>
<organism evidence="5 6">
    <name type="scientific">Pseudomonas neustonica</name>
    <dbReference type="NCBI Taxonomy" id="2487346"/>
    <lineage>
        <taxon>Bacteria</taxon>
        <taxon>Pseudomonadati</taxon>
        <taxon>Pseudomonadota</taxon>
        <taxon>Gammaproteobacteria</taxon>
        <taxon>Pseudomonadales</taxon>
        <taxon>Pseudomonadaceae</taxon>
        <taxon>Pseudomonas</taxon>
    </lineage>
</organism>
<keyword evidence="2" id="KW-0175">Coiled coil</keyword>
<dbReference type="SMART" id="SM00331">
    <property type="entry name" value="PP2C_SIG"/>
    <property type="match status" value="1"/>
</dbReference>
<dbReference type="RefSeq" id="WP_123888213.1">
    <property type="nucleotide sequence ID" value="NZ_JBPYCX010000014.1"/>
</dbReference>
<reference evidence="5 6" key="1">
    <citation type="submission" date="2018-11" db="EMBL/GenBank/DDBJ databases">
        <authorList>
            <person name="Jang G.I."/>
            <person name="Hwang C.Y."/>
        </authorList>
    </citation>
    <scope>NUCLEOTIDE SEQUENCE [LARGE SCALE GENOMIC DNA]</scope>
    <source>
        <strain evidence="5 6">SSM26</strain>
    </source>
</reference>
<dbReference type="Proteomes" id="UP000275199">
    <property type="component" value="Unassembled WGS sequence"/>
</dbReference>
<dbReference type="CDD" id="cd06225">
    <property type="entry name" value="HAMP"/>
    <property type="match status" value="1"/>
</dbReference>
<dbReference type="InterPro" id="IPR001932">
    <property type="entry name" value="PPM-type_phosphatase-like_dom"/>
</dbReference>
<evidence type="ECO:0000256" key="1">
    <source>
        <dbReference type="ARBA" id="ARBA00022801"/>
    </source>
</evidence>
<dbReference type="PROSITE" id="PS50885">
    <property type="entry name" value="HAMP"/>
    <property type="match status" value="1"/>
</dbReference>
<dbReference type="PANTHER" id="PTHR43156">
    <property type="entry name" value="STAGE II SPORULATION PROTEIN E-RELATED"/>
    <property type="match status" value="1"/>
</dbReference>
<dbReference type="InterPro" id="IPR036457">
    <property type="entry name" value="PPM-type-like_dom_sf"/>
</dbReference>
<feature type="domain" description="HAMP" evidence="4">
    <location>
        <begin position="338"/>
        <end position="390"/>
    </location>
</feature>
<dbReference type="Pfam" id="PF07228">
    <property type="entry name" value="SpoIIE"/>
    <property type="match status" value="1"/>
</dbReference>
<keyword evidence="3" id="KW-1133">Transmembrane helix</keyword>
<dbReference type="Gene3D" id="3.30.450.20">
    <property type="entry name" value="PAS domain"/>
    <property type="match status" value="1"/>
</dbReference>
<evidence type="ECO:0000313" key="5">
    <source>
        <dbReference type="EMBL" id="ROZ87926.1"/>
    </source>
</evidence>
<keyword evidence="3" id="KW-0812">Transmembrane</keyword>
<dbReference type="SUPFAM" id="SSF158472">
    <property type="entry name" value="HAMP domain-like"/>
    <property type="match status" value="1"/>
</dbReference>
<dbReference type="PANTHER" id="PTHR43156:SF9">
    <property type="entry name" value="HAMP DOMAIN-CONTAINING PROTEIN"/>
    <property type="match status" value="1"/>
</dbReference>